<evidence type="ECO:0000256" key="1">
    <source>
        <dbReference type="SAM" id="MobiDB-lite"/>
    </source>
</evidence>
<accession>M8CBE3</accession>
<evidence type="ECO:0000313" key="2">
    <source>
        <dbReference type="EnsemblPlants" id="EMT12428"/>
    </source>
</evidence>
<proteinExistence type="predicted"/>
<protein>
    <submittedName>
        <fullName evidence="2">Uncharacterized protein</fullName>
    </submittedName>
</protein>
<name>M8CBE3_AEGTA</name>
<feature type="region of interest" description="Disordered" evidence="1">
    <location>
        <begin position="50"/>
        <end position="87"/>
    </location>
</feature>
<dbReference type="AlphaFoldDB" id="M8CBE3"/>
<sequence>MGGAKYLDELSFQTASNFFAGTRCCPSYNCPPVEKVRIEAEPLHNLFQKHNDMSGLPVNDDLDIPESVGLSTPQPSSVRRLVDSSSK</sequence>
<dbReference type="ExpressionAtlas" id="M8CBE3">
    <property type="expression patterns" value="baseline"/>
</dbReference>
<feature type="compositionally biased region" description="Polar residues" evidence="1">
    <location>
        <begin position="69"/>
        <end position="79"/>
    </location>
</feature>
<reference evidence="2" key="1">
    <citation type="submission" date="2015-06" db="UniProtKB">
        <authorList>
            <consortium name="EnsemblPlants"/>
        </authorList>
    </citation>
    <scope>IDENTIFICATION</scope>
</reference>
<dbReference type="EnsemblPlants" id="EMT12428">
    <property type="protein sequence ID" value="EMT12428"/>
    <property type="gene ID" value="F775_42998"/>
</dbReference>
<organism evidence="2">
    <name type="scientific">Aegilops tauschii</name>
    <name type="common">Tausch's goatgrass</name>
    <name type="synonym">Aegilops squarrosa</name>
    <dbReference type="NCBI Taxonomy" id="37682"/>
    <lineage>
        <taxon>Eukaryota</taxon>
        <taxon>Viridiplantae</taxon>
        <taxon>Streptophyta</taxon>
        <taxon>Embryophyta</taxon>
        <taxon>Tracheophyta</taxon>
        <taxon>Spermatophyta</taxon>
        <taxon>Magnoliopsida</taxon>
        <taxon>Liliopsida</taxon>
        <taxon>Poales</taxon>
        <taxon>Poaceae</taxon>
        <taxon>BOP clade</taxon>
        <taxon>Pooideae</taxon>
        <taxon>Triticodae</taxon>
        <taxon>Triticeae</taxon>
        <taxon>Triticinae</taxon>
        <taxon>Aegilops</taxon>
    </lineage>
</organism>